<dbReference type="InterPro" id="IPR050357">
    <property type="entry name" value="Arrestin_domain-protein"/>
</dbReference>
<dbReference type="InterPro" id="IPR014756">
    <property type="entry name" value="Ig_E-set"/>
</dbReference>
<dbReference type="GO" id="GO:0005737">
    <property type="term" value="C:cytoplasm"/>
    <property type="evidence" value="ECO:0007669"/>
    <property type="project" value="TreeGrafter"/>
</dbReference>
<dbReference type="PANTHER" id="PTHR11188:SF17">
    <property type="entry name" value="FI21816P1"/>
    <property type="match status" value="1"/>
</dbReference>
<feature type="domain" description="Arrestin-like N-terminal" evidence="1">
    <location>
        <begin position="5"/>
        <end position="141"/>
    </location>
</feature>
<keyword evidence="3" id="KW-1185">Reference proteome</keyword>
<dbReference type="OrthoDB" id="2742096at2759"/>
<evidence type="ECO:0000259" key="1">
    <source>
        <dbReference type="Pfam" id="PF00339"/>
    </source>
</evidence>
<organism evidence="2 3">
    <name type="scientific">Postia placenta MAD-698-R-SB12</name>
    <dbReference type="NCBI Taxonomy" id="670580"/>
    <lineage>
        <taxon>Eukaryota</taxon>
        <taxon>Fungi</taxon>
        <taxon>Dikarya</taxon>
        <taxon>Basidiomycota</taxon>
        <taxon>Agaricomycotina</taxon>
        <taxon>Agaricomycetes</taxon>
        <taxon>Polyporales</taxon>
        <taxon>Adustoporiaceae</taxon>
        <taxon>Rhodonia</taxon>
    </lineage>
</organism>
<dbReference type="AlphaFoldDB" id="A0A1X6MJQ2"/>
<dbReference type="STRING" id="670580.A0A1X6MJQ2"/>
<name>A0A1X6MJQ2_9APHY</name>
<dbReference type="Gene3D" id="2.60.40.640">
    <property type="match status" value="1"/>
</dbReference>
<proteinExistence type="predicted"/>
<dbReference type="GO" id="GO:0015031">
    <property type="term" value="P:protein transport"/>
    <property type="evidence" value="ECO:0007669"/>
    <property type="project" value="TreeGrafter"/>
</dbReference>
<dbReference type="SUPFAM" id="SSF81296">
    <property type="entry name" value="E set domains"/>
    <property type="match status" value="1"/>
</dbReference>
<reference evidence="2 3" key="1">
    <citation type="submission" date="2017-04" db="EMBL/GenBank/DDBJ databases">
        <title>Genome Sequence of the Model Brown-Rot Fungus Postia placenta SB12.</title>
        <authorList>
            <consortium name="DOE Joint Genome Institute"/>
            <person name="Gaskell J."/>
            <person name="Kersten P."/>
            <person name="Larrondo L.F."/>
            <person name="Canessa P."/>
            <person name="Martinez D."/>
            <person name="Hibbett D."/>
            <person name="Schmoll M."/>
            <person name="Kubicek C.P."/>
            <person name="Martinez A.T."/>
            <person name="Yadav J."/>
            <person name="Master E."/>
            <person name="Magnuson J.K."/>
            <person name="James T."/>
            <person name="Yaver D."/>
            <person name="Berka R."/>
            <person name="Labutti K."/>
            <person name="Lipzen A."/>
            <person name="Aerts A."/>
            <person name="Barry K."/>
            <person name="Henrissat B."/>
            <person name="Blanchette R."/>
            <person name="Grigoriev I."/>
            <person name="Cullen D."/>
        </authorList>
    </citation>
    <scope>NUCLEOTIDE SEQUENCE [LARGE SCALE GENOMIC DNA]</scope>
    <source>
        <strain evidence="2 3">MAD-698-R-SB12</strain>
    </source>
</reference>
<sequence length="435" mass="48582">MPDCIVLDVPRQVYVAGGSVQGTVQLHFPLIQDQQIEEVHVKLRGSAYTWVRLGRSSEFQTVPLVRENISVWQRGSAYPAPGSHDLRIPFQFTLPRSLPPSFEFTCVQGRGNVRYYVEAVGVRSGAFRMNKRAIRPLAVVPHDSGGAQTRDAMKFGWCGRWSSVVTSDRIRKGLWGDHSDVCIEFVRPAVDSFPLFLPIPFTISITTVSKPVKQGDCRPSESVWPAPPLHAKDVTFELKRNVYISTGAYSEQDIQITETTEAEWVPLSGDGARGRWKQKVTFASSFVLRCPPTFKSTTIKNEVYFGSPFHSVKANIPITISSGMVPSTVLEYYAPGDTSAADFMDPAGTSPRTNEEVDYTQPPPELDLPPYVSFRPACYHWNASLQPNTAAPRPSPDTQTAFCHSDRLFVVGGTIEWDLSFTKEDHVLVKKFWHI</sequence>
<dbReference type="InterPro" id="IPR014752">
    <property type="entry name" value="Arrestin-like_C"/>
</dbReference>
<dbReference type="RefSeq" id="XP_024333206.1">
    <property type="nucleotide sequence ID" value="XM_024480030.1"/>
</dbReference>
<dbReference type="EMBL" id="KZ110613">
    <property type="protein sequence ID" value="OSX56412.1"/>
    <property type="molecule type" value="Genomic_DNA"/>
</dbReference>
<dbReference type="PANTHER" id="PTHR11188">
    <property type="entry name" value="ARRESTIN DOMAIN CONTAINING PROTEIN"/>
    <property type="match status" value="1"/>
</dbReference>
<dbReference type="Pfam" id="PF00339">
    <property type="entry name" value="Arrestin_N"/>
    <property type="match status" value="1"/>
</dbReference>
<protein>
    <recommendedName>
        <fullName evidence="1">Arrestin-like N-terminal domain-containing protein</fullName>
    </recommendedName>
</protein>
<dbReference type="InterPro" id="IPR011021">
    <property type="entry name" value="Arrestin-like_N"/>
</dbReference>
<evidence type="ECO:0000313" key="2">
    <source>
        <dbReference type="EMBL" id="OSX56412.1"/>
    </source>
</evidence>
<dbReference type="Proteomes" id="UP000194127">
    <property type="component" value="Unassembled WGS sequence"/>
</dbReference>
<accession>A0A1X6MJQ2</accession>
<evidence type="ECO:0000313" key="3">
    <source>
        <dbReference type="Proteomes" id="UP000194127"/>
    </source>
</evidence>
<dbReference type="GeneID" id="36324980"/>
<gene>
    <name evidence="2" type="ORF">POSPLADRAFT_1050638</name>
</gene>